<dbReference type="EMBL" id="KZ149939">
    <property type="protein sequence ID" value="PZC76975.1"/>
    <property type="molecule type" value="Genomic_DNA"/>
</dbReference>
<reference evidence="1 2" key="1">
    <citation type="journal article" date="2017" name="BMC Biol.">
        <title>Genomic innovations, transcriptional plasticity and gene loss underlying the evolution and divergence of two highly polyphagous and invasive Helicoverpa pest species.</title>
        <authorList>
            <person name="Pearce S.L."/>
            <person name="Clarke D.F."/>
            <person name="East P.D."/>
            <person name="Elfekih S."/>
            <person name="Gordon K.H."/>
            <person name="Jermiin L.S."/>
            <person name="McGaughran A."/>
            <person name="Oakeshott J.G."/>
            <person name="Papanikolaou A."/>
            <person name="Perera O.P."/>
            <person name="Rane R.V."/>
            <person name="Richards S."/>
            <person name="Tay W.T."/>
            <person name="Walsh T.K."/>
            <person name="Anderson A."/>
            <person name="Anderson C.J."/>
            <person name="Asgari S."/>
            <person name="Board P.G."/>
            <person name="Bretschneider A."/>
            <person name="Campbell P.M."/>
            <person name="Chertemps T."/>
            <person name="Christeller J.T."/>
            <person name="Coppin C.W."/>
            <person name="Downes S.J."/>
            <person name="Duan G."/>
            <person name="Farnsworth C.A."/>
            <person name="Good R.T."/>
            <person name="Han L.B."/>
            <person name="Han Y.C."/>
            <person name="Hatje K."/>
            <person name="Horne I."/>
            <person name="Huang Y.P."/>
            <person name="Hughes D.S."/>
            <person name="Jacquin-Joly E."/>
            <person name="James W."/>
            <person name="Jhangiani S."/>
            <person name="Kollmar M."/>
            <person name="Kuwar S.S."/>
            <person name="Li S."/>
            <person name="Liu N.Y."/>
            <person name="Maibeche M.T."/>
            <person name="Miller J.R."/>
            <person name="Montagne N."/>
            <person name="Perry T."/>
            <person name="Qu J."/>
            <person name="Song S.V."/>
            <person name="Sutton G.G."/>
            <person name="Vogel H."/>
            <person name="Walenz B.P."/>
            <person name="Xu W."/>
            <person name="Zhang H.J."/>
            <person name="Zou Z."/>
            <person name="Batterham P."/>
            <person name="Edwards O.R."/>
            <person name="Feyereisen R."/>
            <person name="Gibbs R.A."/>
            <person name="Heckel D.G."/>
            <person name="McGrath A."/>
            <person name="Robin C."/>
            <person name="Scherer S.E."/>
            <person name="Worley K.C."/>
            <person name="Wu Y.D."/>
        </authorList>
    </citation>
    <scope>NUCLEOTIDE SEQUENCE [LARGE SCALE GENOMIC DNA]</scope>
    <source>
        <strain evidence="1">Harm_GR_Male_#8</strain>
        <tissue evidence="1">Whole organism</tissue>
    </source>
</reference>
<sequence>MYKSVSRAFYLSEGWTWCVARAAMISGAAAAGACGPQRSPPRPGLIRGRSTTCSALCLRPSPLPPHRPLRTHGFVCVRRMCETTTIFLPIS</sequence>
<organism evidence="1 2">
    <name type="scientific">Helicoverpa armigera</name>
    <name type="common">Cotton bollworm</name>
    <name type="synonym">Heliothis armigera</name>
    <dbReference type="NCBI Taxonomy" id="29058"/>
    <lineage>
        <taxon>Eukaryota</taxon>
        <taxon>Metazoa</taxon>
        <taxon>Ecdysozoa</taxon>
        <taxon>Arthropoda</taxon>
        <taxon>Hexapoda</taxon>
        <taxon>Insecta</taxon>
        <taxon>Pterygota</taxon>
        <taxon>Neoptera</taxon>
        <taxon>Endopterygota</taxon>
        <taxon>Lepidoptera</taxon>
        <taxon>Glossata</taxon>
        <taxon>Ditrysia</taxon>
        <taxon>Noctuoidea</taxon>
        <taxon>Noctuidae</taxon>
        <taxon>Heliothinae</taxon>
        <taxon>Helicoverpa</taxon>
    </lineage>
</organism>
<evidence type="ECO:0000313" key="1">
    <source>
        <dbReference type="EMBL" id="PZC76975.1"/>
    </source>
</evidence>
<gene>
    <name evidence="1" type="primary">HaOG203925</name>
    <name evidence="1" type="ORF">B5X24_HaOG203925</name>
</gene>
<evidence type="ECO:0000313" key="2">
    <source>
        <dbReference type="Proteomes" id="UP000249218"/>
    </source>
</evidence>
<dbReference type="PROSITE" id="PS51257">
    <property type="entry name" value="PROKAR_LIPOPROTEIN"/>
    <property type="match status" value="1"/>
</dbReference>
<dbReference type="Proteomes" id="UP000249218">
    <property type="component" value="Unassembled WGS sequence"/>
</dbReference>
<keyword evidence="2" id="KW-1185">Reference proteome</keyword>
<proteinExistence type="predicted"/>
<accession>A0A2W1BTK6</accession>
<dbReference type="AlphaFoldDB" id="A0A2W1BTK6"/>
<name>A0A2W1BTK6_HELAM</name>
<protein>
    <submittedName>
        <fullName evidence="1">Uncharacterized protein</fullName>
    </submittedName>
</protein>